<evidence type="ECO:0008006" key="3">
    <source>
        <dbReference type="Google" id="ProtNLM"/>
    </source>
</evidence>
<reference evidence="1" key="1">
    <citation type="submission" date="2021-01" db="EMBL/GenBank/DDBJ databases">
        <title>Whole genome shotgun sequence of Actinocatenispora rupis NBRC 107355.</title>
        <authorList>
            <person name="Komaki H."/>
            <person name="Tamura T."/>
        </authorList>
    </citation>
    <scope>NUCLEOTIDE SEQUENCE</scope>
    <source>
        <strain evidence="1">NBRC 107355</strain>
    </source>
</reference>
<sequence>MADTDEAFVRPSTAVSDPGELLAGYLDGYRNALLRKVSDLSEAQLRQAVLPSGWTPLGLVTHLRHVDRRWLRWGFAGERIDDVWGDHDAGDPDGPWFVADTASAADVLREFREEAERCRRVIAGHALTERAVPGPRFDPDEPVPTLGWILCHLLQEYARHLGHLDVVRELTDGETGE</sequence>
<dbReference type="AlphaFoldDB" id="A0A8J3NEM4"/>
<name>A0A8J3NEM4_9ACTN</name>
<dbReference type="Proteomes" id="UP000612808">
    <property type="component" value="Unassembled WGS sequence"/>
</dbReference>
<dbReference type="RefSeq" id="WP_203664912.1">
    <property type="nucleotide sequence ID" value="NZ_BAAAZM010000034.1"/>
</dbReference>
<proteinExistence type="predicted"/>
<comment type="caution">
    <text evidence="1">The sequence shown here is derived from an EMBL/GenBank/DDBJ whole genome shotgun (WGS) entry which is preliminary data.</text>
</comment>
<dbReference type="SUPFAM" id="SSF109854">
    <property type="entry name" value="DinB/YfiT-like putative metalloenzymes"/>
    <property type="match status" value="1"/>
</dbReference>
<dbReference type="EMBL" id="BOMB01000055">
    <property type="protein sequence ID" value="GID16236.1"/>
    <property type="molecule type" value="Genomic_DNA"/>
</dbReference>
<organism evidence="1 2">
    <name type="scientific">Actinocatenispora rupis</name>
    <dbReference type="NCBI Taxonomy" id="519421"/>
    <lineage>
        <taxon>Bacteria</taxon>
        <taxon>Bacillati</taxon>
        <taxon>Actinomycetota</taxon>
        <taxon>Actinomycetes</taxon>
        <taxon>Micromonosporales</taxon>
        <taxon>Micromonosporaceae</taxon>
        <taxon>Actinocatenispora</taxon>
    </lineage>
</organism>
<protein>
    <recommendedName>
        <fullName evidence="3">DinB superfamily protein</fullName>
    </recommendedName>
</protein>
<keyword evidence="2" id="KW-1185">Reference proteome</keyword>
<gene>
    <name evidence="1" type="ORF">Aru02nite_71250</name>
</gene>
<dbReference type="Pfam" id="PF04978">
    <property type="entry name" value="MST"/>
    <property type="match status" value="1"/>
</dbReference>
<dbReference type="InterPro" id="IPR034660">
    <property type="entry name" value="DinB/YfiT-like"/>
</dbReference>
<evidence type="ECO:0000313" key="1">
    <source>
        <dbReference type="EMBL" id="GID16236.1"/>
    </source>
</evidence>
<accession>A0A8J3NEM4</accession>
<evidence type="ECO:0000313" key="2">
    <source>
        <dbReference type="Proteomes" id="UP000612808"/>
    </source>
</evidence>
<dbReference type="InterPro" id="IPR007061">
    <property type="entry name" value="MST-like"/>
</dbReference>
<dbReference type="Gene3D" id="1.20.120.450">
    <property type="entry name" value="dinb family like domain"/>
    <property type="match status" value="1"/>
</dbReference>